<reference evidence="9" key="1">
    <citation type="submission" date="2022-09" db="EMBL/GenBank/DDBJ databases">
        <title>Intensive care unit water sources are persistently colonized with multi-drug resistant bacteria and are the site of extensive horizontal gene transfer of antibiotic resistance genes.</title>
        <authorList>
            <person name="Diorio-Toth L."/>
        </authorList>
    </citation>
    <scope>NUCLEOTIDE SEQUENCE</scope>
    <source>
        <strain evidence="9">GD03649</strain>
    </source>
</reference>
<evidence type="ECO:0000256" key="2">
    <source>
        <dbReference type="ARBA" id="ARBA00010735"/>
    </source>
</evidence>
<feature type="transmembrane region" description="Helical" evidence="8">
    <location>
        <begin position="60"/>
        <end position="78"/>
    </location>
</feature>
<proteinExistence type="inferred from homology"/>
<dbReference type="RefSeq" id="WP_279693262.1">
    <property type="nucleotide sequence ID" value="NZ_JAOCLE010000001.1"/>
</dbReference>
<dbReference type="PANTHER" id="PTHR34979">
    <property type="entry name" value="INNER MEMBRANE PROTEIN YGAZ"/>
    <property type="match status" value="1"/>
</dbReference>
<keyword evidence="3" id="KW-0813">Transport</keyword>
<comment type="similarity">
    <text evidence="2">Belongs to the AzlC family.</text>
</comment>
<evidence type="ECO:0000256" key="6">
    <source>
        <dbReference type="ARBA" id="ARBA00022989"/>
    </source>
</evidence>
<evidence type="ECO:0000256" key="1">
    <source>
        <dbReference type="ARBA" id="ARBA00004651"/>
    </source>
</evidence>
<keyword evidence="4" id="KW-1003">Cell membrane</keyword>
<evidence type="ECO:0000313" key="10">
    <source>
        <dbReference type="Proteomes" id="UP001162261"/>
    </source>
</evidence>
<feature type="transmembrane region" description="Helical" evidence="8">
    <location>
        <begin position="90"/>
        <end position="118"/>
    </location>
</feature>
<feature type="transmembrane region" description="Helical" evidence="8">
    <location>
        <begin position="21"/>
        <end position="48"/>
    </location>
</feature>
<evidence type="ECO:0000256" key="7">
    <source>
        <dbReference type="ARBA" id="ARBA00023136"/>
    </source>
</evidence>
<evidence type="ECO:0000256" key="8">
    <source>
        <dbReference type="SAM" id="Phobius"/>
    </source>
</evidence>
<dbReference type="AlphaFoldDB" id="A0AA43BJR7"/>
<sequence>MQSQLIQQKSLSFFRGVQDMLPLYAYMLGAGFSFYVSWVLFSLMGILLANKVPDLSTLHLEFSIVVVFLVMAVMLIQNKAAIYGVVSSSIMVLILSWLELGSAILLAGFSGMWVAAFFDQAED</sequence>
<gene>
    <name evidence="9" type="ORF">N5J46_00050</name>
</gene>
<protein>
    <recommendedName>
        <fullName evidence="11">AzlC protein</fullName>
    </recommendedName>
</protein>
<accession>A0AA43BJR7</accession>
<evidence type="ECO:0000256" key="4">
    <source>
        <dbReference type="ARBA" id="ARBA00022475"/>
    </source>
</evidence>
<dbReference type="GO" id="GO:1903785">
    <property type="term" value="P:L-valine transmembrane transport"/>
    <property type="evidence" value="ECO:0007669"/>
    <property type="project" value="TreeGrafter"/>
</dbReference>
<keyword evidence="7 8" id="KW-0472">Membrane</keyword>
<dbReference type="Proteomes" id="UP001162261">
    <property type="component" value="Unassembled WGS sequence"/>
</dbReference>
<organism evidence="9 10">
    <name type="scientific">Acinetobacter johnsonii</name>
    <dbReference type="NCBI Taxonomy" id="40214"/>
    <lineage>
        <taxon>Bacteria</taxon>
        <taxon>Pseudomonadati</taxon>
        <taxon>Pseudomonadota</taxon>
        <taxon>Gammaproteobacteria</taxon>
        <taxon>Moraxellales</taxon>
        <taxon>Moraxellaceae</taxon>
        <taxon>Acinetobacter</taxon>
    </lineage>
</organism>
<evidence type="ECO:0000256" key="5">
    <source>
        <dbReference type="ARBA" id="ARBA00022692"/>
    </source>
</evidence>
<dbReference type="GO" id="GO:0005886">
    <property type="term" value="C:plasma membrane"/>
    <property type="evidence" value="ECO:0007669"/>
    <property type="project" value="UniProtKB-SubCell"/>
</dbReference>
<keyword evidence="6 8" id="KW-1133">Transmembrane helix</keyword>
<evidence type="ECO:0000313" key="9">
    <source>
        <dbReference type="EMBL" id="MDH2170862.1"/>
    </source>
</evidence>
<dbReference type="EMBL" id="JAOCLH010000001">
    <property type="protein sequence ID" value="MDH2170862.1"/>
    <property type="molecule type" value="Genomic_DNA"/>
</dbReference>
<dbReference type="PANTHER" id="PTHR34979:SF1">
    <property type="entry name" value="INNER MEMBRANE PROTEIN YGAZ"/>
    <property type="match status" value="1"/>
</dbReference>
<evidence type="ECO:0000256" key="3">
    <source>
        <dbReference type="ARBA" id="ARBA00022448"/>
    </source>
</evidence>
<name>A0AA43BJR7_ACIJO</name>
<dbReference type="InterPro" id="IPR011606">
    <property type="entry name" value="Brnchd-chn_aa_trnsp_permease"/>
</dbReference>
<keyword evidence="5 8" id="KW-0812">Transmembrane</keyword>
<comment type="caution">
    <text evidence="9">The sequence shown here is derived from an EMBL/GenBank/DDBJ whole genome shotgun (WGS) entry which is preliminary data.</text>
</comment>
<evidence type="ECO:0008006" key="11">
    <source>
        <dbReference type="Google" id="ProtNLM"/>
    </source>
</evidence>
<comment type="subcellular location">
    <subcellularLocation>
        <location evidence="1">Cell membrane</location>
        <topology evidence="1">Multi-pass membrane protein</topology>
    </subcellularLocation>
</comment>